<feature type="signal peptide" evidence="1">
    <location>
        <begin position="1"/>
        <end position="25"/>
    </location>
</feature>
<gene>
    <name evidence="2" type="ORF">E2C01_023391</name>
</gene>
<dbReference type="AlphaFoldDB" id="A0A5B7E825"/>
<dbReference type="EMBL" id="VSRR010002198">
    <property type="protein sequence ID" value="MPC30132.1"/>
    <property type="molecule type" value="Genomic_DNA"/>
</dbReference>
<accession>A0A5B7E825</accession>
<sequence length="295" mass="32683">MEVTRAGKLQVVVWLLALWLSGAASTKGKGRGSTGGLSAPLLLPPVAAHLPTPEIHVKPYPVALPLCPAVTKHVTKVQLLDNYVPIYQTQVKPVIVTTTFYHTSLVIKDHEANSILYTTVRNIDFQYDSSEAVITNHVTVTSIQRVPVATTVTSISLTVEPQTTTVTKTIQQGIPEYFTKTTYVTRTVYEQPRITVTEQFELPYDNTQYQVVTETLYLTETVEAKHRPPVTSTVVRTEHSHTPVYVTVTVVNTEAVTTIVQQPDPQTVVVEVPCSIHTKKGFGRNRNDKNSYGPY</sequence>
<evidence type="ECO:0000256" key="1">
    <source>
        <dbReference type="SAM" id="SignalP"/>
    </source>
</evidence>
<comment type="caution">
    <text evidence="2">The sequence shown here is derived from an EMBL/GenBank/DDBJ whole genome shotgun (WGS) entry which is preliminary data.</text>
</comment>
<dbReference type="OrthoDB" id="6381403at2759"/>
<reference evidence="2 3" key="1">
    <citation type="submission" date="2019-05" db="EMBL/GenBank/DDBJ databases">
        <title>Another draft genome of Portunus trituberculatus and its Hox gene families provides insights of decapod evolution.</title>
        <authorList>
            <person name="Jeong J.-H."/>
            <person name="Song I."/>
            <person name="Kim S."/>
            <person name="Choi T."/>
            <person name="Kim D."/>
            <person name="Ryu S."/>
            <person name="Kim W."/>
        </authorList>
    </citation>
    <scope>NUCLEOTIDE SEQUENCE [LARGE SCALE GENOMIC DNA]</scope>
    <source>
        <tissue evidence="2">Muscle</tissue>
    </source>
</reference>
<name>A0A5B7E825_PORTR</name>
<keyword evidence="3" id="KW-1185">Reference proteome</keyword>
<evidence type="ECO:0000313" key="2">
    <source>
        <dbReference type="EMBL" id="MPC30132.1"/>
    </source>
</evidence>
<dbReference type="Proteomes" id="UP000324222">
    <property type="component" value="Unassembled WGS sequence"/>
</dbReference>
<feature type="chain" id="PRO_5022777841" description="Zonadhesin" evidence="1">
    <location>
        <begin position="26"/>
        <end position="295"/>
    </location>
</feature>
<organism evidence="2 3">
    <name type="scientific">Portunus trituberculatus</name>
    <name type="common">Swimming crab</name>
    <name type="synonym">Neptunus trituberculatus</name>
    <dbReference type="NCBI Taxonomy" id="210409"/>
    <lineage>
        <taxon>Eukaryota</taxon>
        <taxon>Metazoa</taxon>
        <taxon>Ecdysozoa</taxon>
        <taxon>Arthropoda</taxon>
        <taxon>Crustacea</taxon>
        <taxon>Multicrustacea</taxon>
        <taxon>Malacostraca</taxon>
        <taxon>Eumalacostraca</taxon>
        <taxon>Eucarida</taxon>
        <taxon>Decapoda</taxon>
        <taxon>Pleocyemata</taxon>
        <taxon>Brachyura</taxon>
        <taxon>Eubrachyura</taxon>
        <taxon>Portunoidea</taxon>
        <taxon>Portunidae</taxon>
        <taxon>Portuninae</taxon>
        <taxon>Portunus</taxon>
    </lineage>
</organism>
<evidence type="ECO:0000313" key="3">
    <source>
        <dbReference type="Proteomes" id="UP000324222"/>
    </source>
</evidence>
<proteinExistence type="predicted"/>
<protein>
    <recommendedName>
        <fullName evidence="4">Zonadhesin</fullName>
    </recommendedName>
</protein>
<keyword evidence="1" id="KW-0732">Signal</keyword>
<evidence type="ECO:0008006" key="4">
    <source>
        <dbReference type="Google" id="ProtNLM"/>
    </source>
</evidence>